<feature type="compositionally biased region" description="Acidic residues" evidence="1">
    <location>
        <begin position="192"/>
        <end position="201"/>
    </location>
</feature>
<keyword evidence="3" id="KW-1185">Reference proteome</keyword>
<dbReference type="Proteomes" id="UP000247702">
    <property type="component" value="Unassembled WGS sequence"/>
</dbReference>
<comment type="caution">
    <text evidence="2">The sequence shown here is derived from an EMBL/GenBank/DDBJ whole genome shotgun (WGS) entry which is preliminary data.</text>
</comment>
<protein>
    <submittedName>
        <fullName evidence="2">Uncharacterized protein</fullName>
    </submittedName>
</protein>
<evidence type="ECO:0000313" key="3">
    <source>
        <dbReference type="Proteomes" id="UP000247702"/>
    </source>
</evidence>
<proteinExistence type="predicted"/>
<feature type="region of interest" description="Disordered" evidence="1">
    <location>
        <begin position="182"/>
        <end position="201"/>
    </location>
</feature>
<evidence type="ECO:0000313" key="2">
    <source>
        <dbReference type="EMBL" id="GBB95511.1"/>
    </source>
</evidence>
<evidence type="ECO:0000256" key="1">
    <source>
        <dbReference type="SAM" id="MobiDB-lite"/>
    </source>
</evidence>
<gene>
    <name evidence="2" type="ORF">RclHR1_02550023</name>
</gene>
<dbReference type="EMBL" id="BEXD01001724">
    <property type="protein sequence ID" value="GBB95511.1"/>
    <property type="molecule type" value="Genomic_DNA"/>
</dbReference>
<accession>A0A2Z6REZ9</accession>
<name>A0A2Z6REZ9_9GLOM</name>
<organism evidence="2 3">
    <name type="scientific">Rhizophagus clarus</name>
    <dbReference type="NCBI Taxonomy" id="94130"/>
    <lineage>
        <taxon>Eukaryota</taxon>
        <taxon>Fungi</taxon>
        <taxon>Fungi incertae sedis</taxon>
        <taxon>Mucoromycota</taxon>
        <taxon>Glomeromycotina</taxon>
        <taxon>Glomeromycetes</taxon>
        <taxon>Glomerales</taxon>
        <taxon>Glomeraceae</taxon>
        <taxon>Rhizophagus</taxon>
    </lineage>
</organism>
<reference evidence="2 3" key="1">
    <citation type="submission" date="2017-11" db="EMBL/GenBank/DDBJ databases">
        <title>The genome of Rhizophagus clarus HR1 reveals common genetic basis of auxotrophy among arbuscular mycorrhizal fungi.</title>
        <authorList>
            <person name="Kobayashi Y."/>
        </authorList>
    </citation>
    <scope>NUCLEOTIDE SEQUENCE [LARGE SCALE GENOMIC DNA]</scope>
    <source>
        <strain evidence="2 3">HR1</strain>
    </source>
</reference>
<sequence length="265" mass="30789">MDEYFKYFITTSSEDWSLDNFTEWCAVNVSCEKKKILDYMKKTMKESLKQSFSEDLKPKVIQMLEDFEDYLSAGMLNYLFVTGPSFPSSWVLFQRLQNLNAIRNEEAIQLAQIKSRETVQLAEIKSKNFEFHKNIAGDLVTIDHKRKMSPSDEYVEQEEYDMKPTSAESFKKRILNFDYSSESSIEERKDEAEDSEDPEDDILDFSNVTFDGWVETLNQSKTEDGKIKVNGKILSVIRLGLLSIIDLSSEFDKGMYTWFGEIGKT</sequence>
<dbReference type="AlphaFoldDB" id="A0A2Z6REZ9"/>